<proteinExistence type="predicted"/>
<comment type="caution">
    <text evidence="1">The sequence shown here is derived from an EMBL/GenBank/DDBJ whole genome shotgun (WGS) entry which is preliminary data.</text>
</comment>
<accession>A0A2P6NAR9</accession>
<gene>
    <name evidence="1" type="ORF">PROFUN_11124</name>
</gene>
<evidence type="ECO:0000313" key="2">
    <source>
        <dbReference type="Proteomes" id="UP000241769"/>
    </source>
</evidence>
<reference evidence="1 2" key="1">
    <citation type="journal article" date="2018" name="Genome Biol. Evol.">
        <title>Multiple Roots of Fruiting Body Formation in Amoebozoa.</title>
        <authorList>
            <person name="Hillmann F."/>
            <person name="Forbes G."/>
            <person name="Novohradska S."/>
            <person name="Ferling I."/>
            <person name="Riege K."/>
            <person name="Groth M."/>
            <person name="Westermann M."/>
            <person name="Marz M."/>
            <person name="Spaller T."/>
            <person name="Winckler T."/>
            <person name="Schaap P."/>
            <person name="Glockner G."/>
        </authorList>
    </citation>
    <scope>NUCLEOTIDE SEQUENCE [LARGE SCALE GENOMIC DNA]</scope>
    <source>
        <strain evidence="1 2">Jena</strain>
    </source>
</reference>
<sequence>MTYIEAPRSRGHFNLNAHIFRSVARWLVAYFYRVETKTGILRHSGPLGGSGQEWIDRLRRGPKRVYEKQQWNSFDTLHYGGPLLQI</sequence>
<keyword evidence="2" id="KW-1185">Reference proteome</keyword>
<evidence type="ECO:0000313" key="1">
    <source>
        <dbReference type="EMBL" id="PRP81046.1"/>
    </source>
</evidence>
<dbReference type="Proteomes" id="UP000241769">
    <property type="component" value="Unassembled WGS sequence"/>
</dbReference>
<name>A0A2P6NAR9_9EUKA</name>
<dbReference type="AlphaFoldDB" id="A0A2P6NAR9"/>
<organism evidence="1 2">
    <name type="scientific">Planoprotostelium fungivorum</name>
    <dbReference type="NCBI Taxonomy" id="1890364"/>
    <lineage>
        <taxon>Eukaryota</taxon>
        <taxon>Amoebozoa</taxon>
        <taxon>Evosea</taxon>
        <taxon>Variosea</taxon>
        <taxon>Cavosteliida</taxon>
        <taxon>Cavosteliaceae</taxon>
        <taxon>Planoprotostelium</taxon>
    </lineage>
</organism>
<protein>
    <submittedName>
        <fullName evidence="1">Uncharacterized protein</fullName>
    </submittedName>
</protein>
<dbReference type="InParanoid" id="A0A2P6NAR9"/>
<dbReference type="EMBL" id="MDYQ01000131">
    <property type="protein sequence ID" value="PRP81046.1"/>
    <property type="molecule type" value="Genomic_DNA"/>
</dbReference>